<proteinExistence type="predicted"/>
<dbReference type="PANTHER" id="PTHR38797:SF4">
    <property type="entry name" value="NUCLEAR PORE COMPLEX PROTEIN NUP85"/>
    <property type="match status" value="1"/>
</dbReference>
<dbReference type="Pfam" id="PF12311">
    <property type="entry name" value="DUF3632"/>
    <property type="match status" value="1"/>
</dbReference>
<dbReference type="AlphaFoldDB" id="A0A9W8S3J3"/>
<dbReference type="InterPro" id="IPR053204">
    <property type="entry name" value="Oxopyrrolidines_Biosynth-assoc"/>
</dbReference>
<dbReference type="InterPro" id="IPR022085">
    <property type="entry name" value="OpdG"/>
</dbReference>
<name>A0A9W8S3J3_9HYPO</name>
<organism evidence="1 2">
    <name type="scientific">Fusarium torreyae</name>
    <dbReference type="NCBI Taxonomy" id="1237075"/>
    <lineage>
        <taxon>Eukaryota</taxon>
        <taxon>Fungi</taxon>
        <taxon>Dikarya</taxon>
        <taxon>Ascomycota</taxon>
        <taxon>Pezizomycotina</taxon>
        <taxon>Sordariomycetes</taxon>
        <taxon>Hypocreomycetidae</taxon>
        <taxon>Hypocreales</taxon>
        <taxon>Nectriaceae</taxon>
        <taxon>Fusarium</taxon>
    </lineage>
</organism>
<evidence type="ECO:0000313" key="2">
    <source>
        <dbReference type="Proteomes" id="UP001152049"/>
    </source>
</evidence>
<gene>
    <name evidence="1" type="ORF">NW762_005615</name>
</gene>
<protein>
    <submittedName>
        <fullName evidence="1">Uncharacterized protein</fullName>
    </submittedName>
</protein>
<comment type="caution">
    <text evidence="1">The sequence shown here is derived from an EMBL/GenBank/DDBJ whole genome shotgun (WGS) entry which is preliminary data.</text>
</comment>
<accession>A0A9W8S3J3</accession>
<keyword evidence="2" id="KW-1185">Reference proteome</keyword>
<dbReference type="EMBL" id="JAOQAZ010000008">
    <property type="protein sequence ID" value="KAJ4264416.1"/>
    <property type="molecule type" value="Genomic_DNA"/>
</dbReference>
<dbReference type="Proteomes" id="UP001152049">
    <property type="component" value="Unassembled WGS sequence"/>
</dbReference>
<reference evidence="1" key="1">
    <citation type="submission" date="2022-09" db="EMBL/GenBank/DDBJ databases">
        <title>Fusarium specimens isolated from Avocado Roots.</title>
        <authorList>
            <person name="Stajich J."/>
            <person name="Roper C."/>
            <person name="Heimlech-Rivalta G."/>
        </authorList>
    </citation>
    <scope>NUCLEOTIDE SEQUENCE</scope>
    <source>
        <strain evidence="1">CF00136</strain>
    </source>
</reference>
<sequence>MSSPKVELEVDHDARFRREFLEGFEKDVEDIATDKDKQDLLISIQSFAFNFIKESLKRPADTETVQQGLDVLWKMFLEAGTAIDSSSLFQDRLVLLLLWTKQFDLFHKDMHSVSETAKDWESYGFAESLQTSWEQLARTGTTAQLCNLATFSAKVLSAGICQDQLCSTALWYLREVLEMNDQAKTTRLLPAAVVWMDLGSHALLRYSVSGHDDQQSKPHLLDVGPLAQDGGVNLQGFSLNRWLFWRHRFKRLSHHADVSVSSVARKGFMAMINCGRDLDYEIPGEATFAQKLQEAMWTELVKTGKESLDGDEIDIDPDWVDERH</sequence>
<evidence type="ECO:0000313" key="1">
    <source>
        <dbReference type="EMBL" id="KAJ4264416.1"/>
    </source>
</evidence>
<dbReference type="PANTHER" id="PTHR38797">
    <property type="entry name" value="NUCLEAR PORE COMPLEX PROTEIN NUP85-RELATED"/>
    <property type="match status" value="1"/>
</dbReference>
<dbReference type="OrthoDB" id="5403091at2759"/>